<dbReference type="AlphaFoldDB" id="A0A916SK28"/>
<keyword evidence="2" id="KW-1185">Reference proteome</keyword>
<sequence length="173" mass="19338">MEWLGTAIAVLAAAAAFWQASEARAARRDAAGSEKLAREHVSAAQSSAGSAERAASALEEQTQILRQGQPARPRWHVRPLGPQTVQVRNVMRRRVFDVEVIPTYRSESATFEVNATDLSVVNGQAWFEIRFELVPREADFIKFDVTWREADEPDRQTEPLIINRPTGTRGIIL</sequence>
<dbReference type="Proteomes" id="UP000606922">
    <property type="component" value="Unassembled WGS sequence"/>
</dbReference>
<dbReference type="RefSeq" id="WP_188510405.1">
    <property type="nucleotide sequence ID" value="NZ_BMGB01000001.1"/>
</dbReference>
<reference evidence="1" key="1">
    <citation type="journal article" date="2014" name="Int. J. Syst. Evol. Microbiol.">
        <title>Complete genome sequence of Corynebacterium casei LMG S-19264T (=DSM 44701T), isolated from a smear-ripened cheese.</title>
        <authorList>
            <consortium name="US DOE Joint Genome Institute (JGI-PGF)"/>
            <person name="Walter F."/>
            <person name="Albersmeier A."/>
            <person name="Kalinowski J."/>
            <person name="Ruckert C."/>
        </authorList>
    </citation>
    <scope>NUCLEOTIDE SEQUENCE</scope>
    <source>
        <strain evidence="1">CGMCC 1.12813</strain>
    </source>
</reference>
<comment type="caution">
    <text evidence="1">The sequence shown here is derived from an EMBL/GenBank/DDBJ whole genome shotgun (WGS) entry which is preliminary data.</text>
</comment>
<gene>
    <name evidence="1" type="ORF">GCM10010979_19240</name>
</gene>
<evidence type="ECO:0000313" key="1">
    <source>
        <dbReference type="EMBL" id="GGB04691.1"/>
    </source>
</evidence>
<evidence type="ECO:0000313" key="2">
    <source>
        <dbReference type="Proteomes" id="UP000606922"/>
    </source>
</evidence>
<accession>A0A916SK28</accession>
<organism evidence="1 2">
    <name type="scientific">Conyzicola nivalis</name>
    <dbReference type="NCBI Taxonomy" id="1477021"/>
    <lineage>
        <taxon>Bacteria</taxon>
        <taxon>Bacillati</taxon>
        <taxon>Actinomycetota</taxon>
        <taxon>Actinomycetes</taxon>
        <taxon>Micrococcales</taxon>
        <taxon>Microbacteriaceae</taxon>
        <taxon>Conyzicola</taxon>
    </lineage>
</organism>
<protein>
    <submittedName>
        <fullName evidence="1">Uncharacterized protein</fullName>
    </submittedName>
</protein>
<proteinExistence type="predicted"/>
<name>A0A916SK28_9MICO</name>
<reference evidence="1" key="2">
    <citation type="submission" date="2020-09" db="EMBL/GenBank/DDBJ databases">
        <authorList>
            <person name="Sun Q."/>
            <person name="Zhou Y."/>
        </authorList>
    </citation>
    <scope>NUCLEOTIDE SEQUENCE</scope>
    <source>
        <strain evidence="1">CGMCC 1.12813</strain>
    </source>
</reference>
<dbReference type="EMBL" id="BMGB01000001">
    <property type="protein sequence ID" value="GGB04691.1"/>
    <property type="molecule type" value="Genomic_DNA"/>
</dbReference>